<dbReference type="InterPro" id="IPR032599">
    <property type="entry name" value="YcdB/YcdC_rep_domain"/>
</dbReference>
<reference evidence="2 3" key="1">
    <citation type="submission" date="2016-07" db="EMBL/GenBank/DDBJ databases">
        <title>Caryophanon latum genome sequencing.</title>
        <authorList>
            <person name="Verma A."/>
            <person name="Pal Y."/>
            <person name="Krishnamurthi S."/>
        </authorList>
    </citation>
    <scope>NUCLEOTIDE SEQUENCE [LARGE SCALE GENOMIC DNA]</scope>
    <source>
        <strain evidence="2 3">DSM 14151</strain>
    </source>
</reference>
<dbReference type="OrthoDB" id="2821454at2"/>
<protein>
    <recommendedName>
        <fullName evidence="1">YcdB/YcdC repeated domain-containing protein</fullName>
    </recommendedName>
</protein>
<gene>
    <name evidence="2" type="ORF">A6K76_04500</name>
</gene>
<dbReference type="Pfam" id="PF16244">
    <property type="entry name" value="DUF4901"/>
    <property type="match status" value="2"/>
</dbReference>
<dbReference type="Proteomes" id="UP000093482">
    <property type="component" value="Unassembled WGS sequence"/>
</dbReference>
<evidence type="ECO:0000259" key="1">
    <source>
        <dbReference type="Pfam" id="PF16244"/>
    </source>
</evidence>
<dbReference type="EMBL" id="MATO01000005">
    <property type="protein sequence ID" value="OCS93764.1"/>
    <property type="molecule type" value="Genomic_DNA"/>
</dbReference>
<name>A0A1C0Z2T3_9BACL</name>
<evidence type="ECO:0000313" key="2">
    <source>
        <dbReference type="EMBL" id="OCS93764.1"/>
    </source>
</evidence>
<sequence>MIGKPLNTVKTQLHRARLQLKAKLEGSMQRTIQQQEVNGMFQQMALQYVSVPASFSLAIEHIDENEATFVWKQNDIEEGYYIKVNRQGKLLSLSQPVQLTEERKSTDELQMIAEQFMTTQYADALDYFTLQEVKAKETSDRFYYKQLVASVPLLGSWCTIEVAHDGQLINFEYRPYVVTPPHVPATLAETAPILQQLHNANWTTELQYISSNYYDVAQSGLYVVYHSTFLYHSFDAQTGNDLSHHDEEIEEIEETYVPLRVVACDERHTTLENIIGVPPSMVRIRETDIDDDCIGIVWRDETYEQPTDKSMEQFLFDRFEETLKATVHKETGELRGFVWFKERAGNLSLHYAQCEDIALRFIQTYYAPFVPYLRMEVKESTVERRHAFFHFALFVDETIVQGEFFRLSVNKKTGFVDMLMAPRLSASVLHAFCKQPLMPLEEAKHALCDVEAQLEWDKRYELDDPVDMLIYRFKHRGSGNRVQCIDAVSGQLIVSTEW</sequence>
<evidence type="ECO:0000313" key="3">
    <source>
        <dbReference type="Proteomes" id="UP000093482"/>
    </source>
</evidence>
<feature type="domain" description="YcdB/YcdC repeated" evidence="1">
    <location>
        <begin position="267"/>
        <end position="416"/>
    </location>
</feature>
<dbReference type="RefSeq" id="WP_066461416.1">
    <property type="nucleotide sequence ID" value="NZ_MATO01000005.1"/>
</dbReference>
<feature type="domain" description="YcdB/YcdC repeated" evidence="1">
    <location>
        <begin position="43"/>
        <end position="173"/>
    </location>
</feature>
<organism evidence="2 3">
    <name type="scientific">Caryophanon latum</name>
    <dbReference type="NCBI Taxonomy" id="33977"/>
    <lineage>
        <taxon>Bacteria</taxon>
        <taxon>Bacillati</taxon>
        <taxon>Bacillota</taxon>
        <taxon>Bacilli</taxon>
        <taxon>Bacillales</taxon>
        <taxon>Caryophanaceae</taxon>
        <taxon>Caryophanon</taxon>
    </lineage>
</organism>
<comment type="caution">
    <text evidence="2">The sequence shown here is derived from an EMBL/GenBank/DDBJ whole genome shotgun (WGS) entry which is preliminary data.</text>
</comment>
<accession>A0A1C0Z2T3</accession>
<dbReference type="AlphaFoldDB" id="A0A1C0Z2T3"/>
<keyword evidence="3" id="KW-1185">Reference proteome</keyword>
<proteinExistence type="predicted"/>